<sequence length="142" mass="15768">MFDALEARANVMCAAIFFGIIFIGKFFGGSLWGLMPLSVCIASGVYLWCRELIQQGRNVEWSSEKERGETATVNLVPESVELIPPWLAILSRGYDVSAQLEPEDTFQNLPDLFTMVLAFLESPSHNIRISASECLVSFLANC</sequence>
<dbReference type="PANTHER" id="PTHR47348">
    <property type="entry name" value="MEIOTICALLY UP-REGULATED GENE 190 PROTEIN"/>
    <property type="match status" value="1"/>
</dbReference>
<accession>A0A0G4KHX8</accession>
<organism evidence="2 3">
    <name type="scientific">Verticillium longisporum</name>
    <name type="common">Verticillium dahliae var. longisporum</name>
    <dbReference type="NCBI Taxonomy" id="100787"/>
    <lineage>
        <taxon>Eukaryota</taxon>
        <taxon>Fungi</taxon>
        <taxon>Dikarya</taxon>
        <taxon>Ascomycota</taxon>
        <taxon>Pezizomycotina</taxon>
        <taxon>Sordariomycetes</taxon>
        <taxon>Hypocreomycetidae</taxon>
        <taxon>Glomerellales</taxon>
        <taxon>Plectosphaerellaceae</taxon>
        <taxon>Verticillium</taxon>
    </lineage>
</organism>
<feature type="non-terminal residue" evidence="2">
    <location>
        <position position="142"/>
    </location>
</feature>
<keyword evidence="3" id="KW-1185">Reference proteome</keyword>
<dbReference type="PANTHER" id="PTHR47348:SF3">
    <property type="entry name" value="MEIOTICALLY UP-REGULATED GENE 190 PROTEIN"/>
    <property type="match status" value="1"/>
</dbReference>
<gene>
    <name evidence="2" type="ORF">BN1708_017055</name>
</gene>
<evidence type="ECO:0000256" key="1">
    <source>
        <dbReference type="SAM" id="Phobius"/>
    </source>
</evidence>
<evidence type="ECO:0000313" key="3">
    <source>
        <dbReference type="Proteomes" id="UP000044602"/>
    </source>
</evidence>
<proteinExistence type="predicted"/>
<feature type="transmembrane region" description="Helical" evidence="1">
    <location>
        <begin position="7"/>
        <end position="24"/>
    </location>
</feature>
<evidence type="ECO:0000313" key="2">
    <source>
        <dbReference type="EMBL" id="CRJ99567.1"/>
    </source>
</evidence>
<keyword evidence="1" id="KW-0812">Transmembrane</keyword>
<dbReference type="SUPFAM" id="SSF48371">
    <property type="entry name" value="ARM repeat"/>
    <property type="match status" value="1"/>
</dbReference>
<dbReference type="AlphaFoldDB" id="A0A0G4KHX8"/>
<dbReference type="InterPro" id="IPR016024">
    <property type="entry name" value="ARM-type_fold"/>
</dbReference>
<name>A0A0G4KHX8_VERLO</name>
<reference evidence="2 3" key="1">
    <citation type="submission" date="2015-05" db="EMBL/GenBank/DDBJ databases">
        <authorList>
            <person name="Wang D.B."/>
            <person name="Wang M."/>
        </authorList>
    </citation>
    <scope>NUCLEOTIDE SEQUENCE [LARGE SCALE GENOMIC DNA]</scope>
    <source>
        <strain evidence="2">VL1</strain>
    </source>
</reference>
<keyword evidence="1" id="KW-0472">Membrane</keyword>
<protein>
    <submittedName>
        <fullName evidence="2">Uncharacterized protein</fullName>
    </submittedName>
</protein>
<dbReference type="Proteomes" id="UP000044602">
    <property type="component" value="Unassembled WGS sequence"/>
</dbReference>
<dbReference type="STRING" id="100787.A0A0G4KHX8"/>
<dbReference type="EMBL" id="CVQH01001270">
    <property type="protein sequence ID" value="CRJ99567.1"/>
    <property type="molecule type" value="Genomic_DNA"/>
</dbReference>
<keyword evidence="1" id="KW-1133">Transmembrane helix</keyword>